<organism evidence="8 9">
    <name type="scientific">Heterostelium pallidum (strain ATCC 26659 / Pp 5 / PN500)</name>
    <name type="common">Cellular slime mold</name>
    <name type="synonym">Polysphondylium pallidum</name>
    <dbReference type="NCBI Taxonomy" id="670386"/>
    <lineage>
        <taxon>Eukaryota</taxon>
        <taxon>Amoebozoa</taxon>
        <taxon>Evosea</taxon>
        <taxon>Eumycetozoa</taxon>
        <taxon>Dictyostelia</taxon>
        <taxon>Acytosteliales</taxon>
        <taxon>Acytosteliaceae</taxon>
        <taxon>Heterostelium</taxon>
    </lineage>
</organism>
<dbReference type="Gene3D" id="2.70.220.10">
    <property type="entry name" value="Ganglioside GM2 activator"/>
    <property type="match status" value="2"/>
</dbReference>
<evidence type="ECO:0000256" key="1">
    <source>
        <dbReference type="ARBA" id="ARBA00002053"/>
    </source>
</evidence>
<sequence>MFKSIIVVILMLAVVNADIWSSCGSSTDKFQIGSVSIVPDPPVKGQTVTITASGVLSETIDGGNVHVNVKYGFITILNKDEPICQSGSPVPCPINAGNLNKTVSIAIPSNVPDGTYKANAVLTDTANNEIACINVDLHF</sequence>
<dbReference type="EMBL" id="ADBJ01000010">
    <property type="protein sequence ID" value="EFA83728.1"/>
    <property type="molecule type" value="Genomic_DNA"/>
</dbReference>
<evidence type="ECO:0000256" key="3">
    <source>
        <dbReference type="ARBA" id="ARBA00011245"/>
    </source>
</evidence>
<evidence type="ECO:0000256" key="6">
    <source>
        <dbReference type="SAM" id="SignalP"/>
    </source>
</evidence>
<dbReference type="AlphaFoldDB" id="D3B330"/>
<proteinExistence type="inferred from homology"/>
<dbReference type="InterPro" id="IPR003172">
    <property type="entry name" value="ML_dom"/>
</dbReference>
<dbReference type="Proteomes" id="UP000001396">
    <property type="component" value="Unassembled WGS sequence"/>
</dbReference>
<dbReference type="SMART" id="SM00737">
    <property type="entry name" value="ML"/>
    <property type="match status" value="1"/>
</dbReference>
<feature type="chain" id="PRO_5003041301" evidence="6">
    <location>
        <begin position="18"/>
        <end position="139"/>
    </location>
</feature>
<dbReference type="GO" id="GO:0015918">
    <property type="term" value="P:sterol transport"/>
    <property type="evidence" value="ECO:0007669"/>
    <property type="project" value="InterPro"/>
</dbReference>
<keyword evidence="5" id="KW-0813">Transport</keyword>
<comment type="function">
    <text evidence="1">Catalyzes the intermembrane transfer of phosphatidylglycerol and phosphatidylinositol.</text>
</comment>
<evidence type="ECO:0000313" key="9">
    <source>
        <dbReference type="Proteomes" id="UP000001396"/>
    </source>
</evidence>
<evidence type="ECO:0000256" key="5">
    <source>
        <dbReference type="ARBA" id="ARBA00023055"/>
    </source>
</evidence>
<dbReference type="InterPro" id="IPR036846">
    <property type="entry name" value="GM2-AP_sf"/>
</dbReference>
<dbReference type="GO" id="GO:0032934">
    <property type="term" value="F:sterol binding"/>
    <property type="evidence" value="ECO:0007669"/>
    <property type="project" value="InterPro"/>
</dbReference>
<gene>
    <name evidence="8" type="ORF">PPL_02795</name>
</gene>
<keyword evidence="4 6" id="KW-0732">Signal</keyword>
<keyword evidence="9" id="KW-1185">Reference proteome</keyword>
<dbReference type="InParanoid" id="D3B330"/>
<name>D3B330_HETP5</name>
<comment type="subunit">
    <text evidence="3">Monomer.</text>
</comment>
<dbReference type="InterPro" id="IPR039670">
    <property type="entry name" value="NPC2-like"/>
</dbReference>
<dbReference type="PANTHER" id="PTHR11306:SF60">
    <property type="entry name" value="COUNTIN-3-RELATED"/>
    <property type="match status" value="1"/>
</dbReference>
<evidence type="ECO:0000313" key="8">
    <source>
        <dbReference type="EMBL" id="EFA83728.1"/>
    </source>
</evidence>
<comment type="caution">
    <text evidence="8">The sequence shown here is derived from an EMBL/GenBank/DDBJ whole genome shotgun (WGS) entry which is preliminary data.</text>
</comment>
<feature type="domain" description="MD-2-related lipid-recognition" evidence="7">
    <location>
        <begin position="20"/>
        <end position="137"/>
    </location>
</feature>
<dbReference type="PANTHER" id="PTHR11306">
    <property type="entry name" value="NIEMANN PICK TYPE C2 PROTEIN NPC2-RELATED"/>
    <property type="match status" value="1"/>
</dbReference>
<reference evidence="8 9" key="1">
    <citation type="journal article" date="2011" name="Genome Res.">
        <title>Phylogeny-wide analysis of social amoeba genomes highlights ancient origins for complex intercellular communication.</title>
        <authorList>
            <person name="Heidel A.J."/>
            <person name="Lawal H.M."/>
            <person name="Felder M."/>
            <person name="Schilde C."/>
            <person name="Helps N.R."/>
            <person name="Tunggal B."/>
            <person name="Rivero F."/>
            <person name="John U."/>
            <person name="Schleicher M."/>
            <person name="Eichinger L."/>
            <person name="Platzer M."/>
            <person name="Noegel A.A."/>
            <person name="Schaap P."/>
            <person name="Gloeckner G."/>
        </authorList>
    </citation>
    <scope>NUCLEOTIDE SEQUENCE [LARGE SCALE GENOMIC DNA]</scope>
    <source>
        <strain evidence="9">ATCC 26659 / Pp 5 / PN500</strain>
    </source>
</reference>
<dbReference type="Pfam" id="PF02221">
    <property type="entry name" value="E1_DerP2_DerF2"/>
    <property type="match status" value="1"/>
</dbReference>
<dbReference type="RefSeq" id="XP_020435845.1">
    <property type="nucleotide sequence ID" value="XM_020573773.1"/>
</dbReference>
<accession>D3B330</accession>
<evidence type="ECO:0000259" key="7">
    <source>
        <dbReference type="SMART" id="SM00737"/>
    </source>
</evidence>
<dbReference type="InterPro" id="IPR014756">
    <property type="entry name" value="Ig_E-set"/>
</dbReference>
<evidence type="ECO:0000256" key="4">
    <source>
        <dbReference type="ARBA" id="ARBA00022729"/>
    </source>
</evidence>
<feature type="signal peptide" evidence="6">
    <location>
        <begin position="1"/>
        <end position="17"/>
    </location>
</feature>
<protein>
    <submittedName>
        <fullName evidence="8">Putative phospholipid transfer protein</fullName>
    </submittedName>
</protein>
<keyword evidence="5" id="KW-0445">Lipid transport</keyword>
<dbReference type="FunCoup" id="D3B330">
    <property type="interactions" value="2"/>
</dbReference>
<comment type="similarity">
    <text evidence="2">Belongs to the NPC2 family.</text>
</comment>
<dbReference type="OMA" id="HQTYDLC"/>
<evidence type="ECO:0000256" key="2">
    <source>
        <dbReference type="ARBA" id="ARBA00006370"/>
    </source>
</evidence>
<dbReference type="GeneID" id="31358318"/>
<dbReference type="SUPFAM" id="SSF81296">
    <property type="entry name" value="E set domains"/>
    <property type="match status" value="1"/>
</dbReference>